<name>A0A0W0F4X7_MONRR</name>
<feature type="compositionally biased region" description="Basic and acidic residues" evidence="1">
    <location>
        <begin position="8"/>
        <end position="17"/>
    </location>
</feature>
<reference evidence="2 3" key="1">
    <citation type="submission" date="2015-12" db="EMBL/GenBank/DDBJ databases">
        <title>Draft genome sequence of Moniliophthora roreri, the causal agent of frosty pod rot of cacao.</title>
        <authorList>
            <person name="Aime M.C."/>
            <person name="Diaz-Valderrama J.R."/>
            <person name="Kijpornyongpan T."/>
            <person name="Phillips-Mora W."/>
        </authorList>
    </citation>
    <scope>NUCLEOTIDE SEQUENCE [LARGE SCALE GENOMIC DNA]</scope>
    <source>
        <strain evidence="2 3">MCA 2952</strain>
    </source>
</reference>
<feature type="region of interest" description="Disordered" evidence="1">
    <location>
        <begin position="582"/>
        <end position="628"/>
    </location>
</feature>
<sequence length="1052" mass="115998">MFNATPDSRYHPYDGRNRRNSAARRPHTQHNTTNNFHGDFNAYNTTNRGNNSETNNASQLSLQVDTPRGHSLFLTHYSQSSPSSYKPSLPSSLRYSLLLFQERQGYPLWSPQPDYGLPKQYTDEGVRIGDVGIVHHDQPFDFLFNITCSENDPINRRGVPSGFVPISVEELEIAHAPRHRPNNSHLIAPRHTLMGEEVAKMDLDARYQTAFEFTSLNNSDHGAILALPEGSNLRILRDQGRFRDYARKHAKQWFQYAEEIRRREFPPDRDPSLYLVTGCEKCSAWGITSFFNPQPTKLVIIPFNTANVDKGQAGGSNVYSWGYDSRCTTKCHPDADDLGWKGSPLQNQCVFLRGFKVTKKREAEVKVRDITDEGAKAEKILDILQSECITNHSASLSSGPHLPSSGWASGSRSSSNGQVRDSSGSGSESLWPSGAFLEIDDRMTWERPSLYHPCDIINTFMFDVCTAYHKDSEDPERVQIAISHDDDWCSLDSPIFGGSHFIRSLVPRYNIVVDQDTVYTELIQAKNGADGQDQDTERLPTDGTARLKVRIMDSTQPQPLDSRLSTMEIEKTIYEAATVPRAQPHQSISFPQPQFTPASIHAPPAKGILKKSGRRHSEGAAGLESTPQTSKSAFAPYLFRSWSTTATVGGSKSGDSSRKNSNGEERGRRARPPPVGSDRYGLERLSPTDIFIPDFEIGATASALSHLSLDPGSRYPDFTVPQEVRRRRSVRDSAILHPNAHKHEGKRSFGTSLSIQGYTNHGGVHSDLGHVESTQPSLSERDMALEASSTTHDATLMTHEAGHEEQRGNISHFDSDSGGFTNPSIHSSDGTSASPEPISHAAGGSVGHREPELHNDLLADQIEDQTHASTQGDPSPSTALLPTSPPVTHGPSGDPAGYGVPRSSAPISSNPSTSDVRNATVLDTSSWAVRYELSNATGQNIKGCFRCWNHYPTGCSDHYLRPIGYSLSNATGQNIQGCFRCWNHYPTGCSDHYLRPIGYSYRYPAQLQPVTSGRESEDFQKIRSPGHPDGTSHLMFESLGLGPGHGPAVQVD</sequence>
<feature type="region of interest" description="Disordered" evidence="1">
    <location>
        <begin position="866"/>
        <end position="917"/>
    </location>
</feature>
<feature type="compositionally biased region" description="Low complexity" evidence="1">
    <location>
        <begin position="901"/>
        <end position="914"/>
    </location>
</feature>
<feature type="region of interest" description="Disordered" evidence="1">
    <location>
        <begin position="646"/>
        <end position="682"/>
    </location>
</feature>
<accession>A0A0W0F4X7</accession>
<comment type="caution">
    <text evidence="2">The sequence shown here is derived from an EMBL/GenBank/DDBJ whole genome shotgun (WGS) entry which is preliminary data.</text>
</comment>
<feature type="region of interest" description="Disordered" evidence="1">
    <location>
        <begin position="760"/>
        <end position="850"/>
    </location>
</feature>
<dbReference type="Proteomes" id="UP000054988">
    <property type="component" value="Unassembled WGS sequence"/>
</dbReference>
<proteinExistence type="predicted"/>
<gene>
    <name evidence="2" type="ORF">WG66_16094</name>
</gene>
<dbReference type="AlphaFoldDB" id="A0A0W0F4X7"/>
<feature type="compositionally biased region" description="Basic residues" evidence="1">
    <location>
        <begin position="18"/>
        <end position="28"/>
    </location>
</feature>
<organism evidence="2 3">
    <name type="scientific">Moniliophthora roreri</name>
    <name type="common">Frosty pod rot fungus</name>
    <name type="synonym">Monilia roreri</name>
    <dbReference type="NCBI Taxonomy" id="221103"/>
    <lineage>
        <taxon>Eukaryota</taxon>
        <taxon>Fungi</taxon>
        <taxon>Dikarya</taxon>
        <taxon>Basidiomycota</taxon>
        <taxon>Agaricomycotina</taxon>
        <taxon>Agaricomycetes</taxon>
        <taxon>Agaricomycetidae</taxon>
        <taxon>Agaricales</taxon>
        <taxon>Marasmiineae</taxon>
        <taxon>Marasmiaceae</taxon>
        <taxon>Moniliophthora</taxon>
    </lineage>
</organism>
<feature type="compositionally biased region" description="Polar residues" evidence="1">
    <location>
        <begin position="29"/>
        <end position="60"/>
    </location>
</feature>
<feature type="region of interest" description="Disordered" evidence="1">
    <location>
        <begin position="395"/>
        <end position="429"/>
    </location>
</feature>
<dbReference type="EMBL" id="LATX01002333">
    <property type="protein sequence ID" value="KTB31345.1"/>
    <property type="molecule type" value="Genomic_DNA"/>
</dbReference>
<evidence type="ECO:0000313" key="2">
    <source>
        <dbReference type="EMBL" id="KTB31345.1"/>
    </source>
</evidence>
<feature type="compositionally biased region" description="Polar residues" evidence="1">
    <location>
        <begin position="818"/>
        <end position="834"/>
    </location>
</feature>
<evidence type="ECO:0000256" key="1">
    <source>
        <dbReference type="SAM" id="MobiDB-lite"/>
    </source>
</evidence>
<feature type="region of interest" description="Disordered" evidence="1">
    <location>
        <begin position="1033"/>
        <end position="1052"/>
    </location>
</feature>
<protein>
    <submittedName>
        <fullName evidence="2">Uncharacterized protein</fullName>
    </submittedName>
</protein>
<feature type="compositionally biased region" description="Polar residues" evidence="1">
    <location>
        <begin position="584"/>
        <end position="597"/>
    </location>
</feature>
<evidence type="ECO:0000313" key="3">
    <source>
        <dbReference type="Proteomes" id="UP000054988"/>
    </source>
</evidence>
<feature type="compositionally biased region" description="Basic and acidic residues" evidence="1">
    <location>
        <begin position="655"/>
        <end position="667"/>
    </location>
</feature>
<feature type="region of interest" description="Disordered" evidence="1">
    <location>
        <begin position="1"/>
        <end position="60"/>
    </location>
</feature>